<evidence type="ECO:0000256" key="1">
    <source>
        <dbReference type="SAM" id="MobiDB-lite"/>
    </source>
</evidence>
<organism evidence="2 3">
    <name type="scientific">Phanerochaete carnosa (strain HHB-10118-sp)</name>
    <name type="common">White-rot fungus</name>
    <name type="synonym">Peniophora carnosa</name>
    <dbReference type="NCBI Taxonomy" id="650164"/>
    <lineage>
        <taxon>Eukaryota</taxon>
        <taxon>Fungi</taxon>
        <taxon>Dikarya</taxon>
        <taxon>Basidiomycota</taxon>
        <taxon>Agaricomycotina</taxon>
        <taxon>Agaricomycetes</taxon>
        <taxon>Polyporales</taxon>
        <taxon>Phanerochaetaceae</taxon>
        <taxon>Phanerochaete</taxon>
    </lineage>
</organism>
<dbReference type="GO" id="GO:0072344">
    <property type="term" value="P:rescue of stalled ribosome"/>
    <property type="evidence" value="ECO:0007669"/>
    <property type="project" value="TreeGrafter"/>
</dbReference>
<dbReference type="AlphaFoldDB" id="K5V862"/>
<dbReference type="RefSeq" id="XP_007391560.1">
    <property type="nucleotide sequence ID" value="XM_007391498.1"/>
</dbReference>
<feature type="compositionally biased region" description="Basic residues" evidence="1">
    <location>
        <begin position="1"/>
        <end position="15"/>
    </location>
</feature>
<dbReference type="GeneID" id="18914568"/>
<proteinExistence type="predicted"/>
<protein>
    <recommendedName>
        <fullName evidence="4">DUF654-domain-containing protein</fullName>
    </recommendedName>
</protein>
<dbReference type="STRING" id="650164.K5V862"/>
<dbReference type="FunCoup" id="K5V862">
    <property type="interactions" value="429"/>
</dbReference>
<feature type="region of interest" description="Disordered" evidence="1">
    <location>
        <begin position="83"/>
        <end position="102"/>
    </location>
</feature>
<dbReference type="EMBL" id="JH930469">
    <property type="protein sequence ID" value="EKM58976.1"/>
    <property type="molecule type" value="Genomic_DNA"/>
</dbReference>
<dbReference type="HOGENOM" id="CLU_008321_2_0_1"/>
<accession>K5V862</accession>
<evidence type="ECO:0008006" key="4">
    <source>
        <dbReference type="Google" id="ProtNLM"/>
    </source>
</evidence>
<dbReference type="GO" id="GO:1990116">
    <property type="term" value="P:ribosome-associated ubiquitin-dependent protein catabolic process"/>
    <property type="evidence" value="ECO:0007669"/>
    <property type="project" value="TreeGrafter"/>
</dbReference>
<dbReference type="InParanoid" id="K5V862"/>
<dbReference type="OrthoDB" id="205993at2759"/>
<dbReference type="KEGG" id="pco:PHACADRAFT_249116"/>
<gene>
    <name evidence="2" type="ORF">PHACADRAFT_249116</name>
</gene>
<feature type="region of interest" description="Disordered" evidence="1">
    <location>
        <begin position="604"/>
        <end position="692"/>
    </location>
</feature>
<reference evidence="2 3" key="1">
    <citation type="journal article" date="2012" name="BMC Genomics">
        <title>Comparative genomics of the white-rot fungi, Phanerochaete carnosa and P. chrysosporium, to elucidate the genetic basis of the distinct wood types they colonize.</title>
        <authorList>
            <person name="Suzuki H."/>
            <person name="MacDonald J."/>
            <person name="Syed K."/>
            <person name="Salamov A."/>
            <person name="Hori C."/>
            <person name="Aerts A."/>
            <person name="Henrissat B."/>
            <person name="Wiebenga A."/>
            <person name="vanKuyk P.A."/>
            <person name="Barry K."/>
            <person name="Lindquist E."/>
            <person name="LaButti K."/>
            <person name="Lapidus A."/>
            <person name="Lucas S."/>
            <person name="Coutinho P."/>
            <person name="Gong Y."/>
            <person name="Samejima M."/>
            <person name="Mahadevan R."/>
            <person name="Abou-Zaid M."/>
            <person name="de Vries R.P."/>
            <person name="Igarashi K."/>
            <person name="Yadav J.S."/>
            <person name="Grigoriev I.V."/>
            <person name="Master E.R."/>
        </authorList>
    </citation>
    <scope>NUCLEOTIDE SEQUENCE [LARGE SCALE GENOMIC DNA]</scope>
    <source>
        <strain evidence="2 3">HHB-10118-sp</strain>
    </source>
</reference>
<feature type="compositionally biased region" description="Acidic residues" evidence="1">
    <location>
        <begin position="637"/>
        <end position="653"/>
    </location>
</feature>
<keyword evidence="3" id="KW-1185">Reference proteome</keyword>
<dbReference type="Proteomes" id="UP000008370">
    <property type="component" value="Unassembled WGS sequence"/>
</dbReference>
<feature type="region of interest" description="Disordered" evidence="1">
    <location>
        <begin position="1"/>
        <end position="22"/>
    </location>
</feature>
<dbReference type="PANTHER" id="PTHR22684:SF0">
    <property type="entry name" value="RIBOSOME QUALITY CONTROL COMPLEX SUBUNIT TCF25"/>
    <property type="match status" value="1"/>
</dbReference>
<dbReference type="InterPro" id="IPR006994">
    <property type="entry name" value="TCF25/Rqc1"/>
</dbReference>
<dbReference type="Pfam" id="PF04910">
    <property type="entry name" value="Tcf25"/>
    <property type="match status" value="1"/>
</dbReference>
<evidence type="ECO:0000313" key="3">
    <source>
        <dbReference type="Proteomes" id="UP000008370"/>
    </source>
</evidence>
<evidence type="ECO:0000313" key="2">
    <source>
        <dbReference type="EMBL" id="EKM58976.1"/>
    </source>
</evidence>
<name>K5V862_PHACS</name>
<sequence length="692" mass="77621">MSKKDKKALKKQKAKAAKEEGDELDRALAELSLKHPELKQVAQHAPATKASGKFYSLLAVSQSNLDAEAEMRKFFGSKVISASKASSSGSSNGPARRQPTAVRSILTRPQSTWWPTSYRQGLSSRMLSEEETAERSVRHQWNEDIPGERVWTVEYSRKYRGMTKTFIQMVMSGDPEGLFHILRSFPYHADTLLQLSEVYFHREEHSTAADFIDRALFTYERAFVGAFNFTSGQNRLDFDRVENRPFFLAIHRQVSDLQRRGCVRTAFEFARLLFGLDPAIDPHGSLLHLDFLTIKAGMHQWLLDLWDTQCQMGAEWQGRAHVRALPGWAYARALALFILEEERKDNEHKRSTEALLEAVNAFPSVVPLLADKADIILPGAIRAHAAFRIHTDASTLSDYSHAILHLLSHLYALRSASLWKVKSRAAWFAKTVSILEGKLPSMTFGTSSKSTSPSPSLFHSLYSRPALTYSVYRHVIVLESVTRAGRLFGFLPPNILTSKQLACDPVPPPTRISEYDPPFFEGAEDPLATRPRNRRDNARMLEQLVPDPVFRRQLEDFFNANPQFAQRFPGGVVEFAQVAAQMPEEVLEDLMIEVANHGGAAFEGAQHRNMPGQMPGLEGPDGDDLPDLPPVAGQAPAEEEDDGEEEEEEEEIEAAPLPVRLLRNVMNRFWGGGGNQNDESSEDELRDDAGVD</sequence>
<dbReference type="GO" id="GO:1990112">
    <property type="term" value="C:RQC complex"/>
    <property type="evidence" value="ECO:0007669"/>
    <property type="project" value="TreeGrafter"/>
</dbReference>
<dbReference type="PANTHER" id="PTHR22684">
    <property type="entry name" value="NULP1-RELATED"/>
    <property type="match status" value="1"/>
</dbReference>